<sequence length="240" mass="25401">MVFVRGHRSSYDAWVAAGATGWGFADLLPFFRRSENAVGRVSDLRGVDGPLTVAPASPPHPVPTALLQAATEVGHRRATDISGGDEEGFGWTDLNIIDGRRQSAADAYLTPALARSKLDVVTDALVHRVLITRGRRTGVEYSVGGSLTSVGCSAEVVLTAGSIGSPQVLMLSGIGPPSQLHELGIEVAADLPGVGSNLQDHPVANLAYQAARPFRQERTTMERRLACYAAGRAWMARTSS</sequence>
<organism evidence="6 7">
    <name type="scientific">Actinopolymorpha pittospori</name>
    <dbReference type="NCBI Taxonomy" id="648752"/>
    <lineage>
        <taxon>Bacteria</taxon>
        <taxon>Bacillati</taxon>
        <taxon>Actinomycetota</taxon>
        <taxon>Actinomycetes</taxon>
        <taxon>Propionibacteriales</taxon>
        <taxon>Actinopolymorphaceae</taxon>
        <taxon>Actinopolymorpha</taxon>
    </lineage>
</organism>
<reference evidence="6" key="1">
    <citation type="submission" date="2020-10" db="EMBL/GenBank/DDBJ databases">
        <title>Sequencing the genomes of 1000 actinobacteria strains.</title>
        <authorList>
            <person name="Klenk H.-P."/>
        </authorList>
    </citation>
    <scope>NUCLEOTIDE SEQUENCE</scope>
    <source>
        <strain evidence="6">DSM 45354</strain>
    </source>
</reference>
<evidence type="ECO:0000313" key="6">
    <source>
        <dbReference type="EMBL" id="MBE1608123.1"/>
    </source>
</evidence>
<gene>
    <name evidence="6" type="ORF">HEB94_004971</name>
</gene>
<accession>A0A927MZF4</accession>
<dbReference type="EMBL" id="JADBEM010000001">
    <property type="protein sequence ID" value="MBE1608123.1"/>
    <property type="molecule type" value="Genomic_DNA"/>
</dbReference>
<dbReference type="GO" id="GO:0016614">
    <property type="term" value="F:oxidoreductase activity, acting on CH-OH group of donors"/>
    <property type="evidence" value="ECO:0007669"/>
    <property type="project" value="InterPro"/>
</dbReference>
<comment type="cofactor">
    <cofactor evidence="1">
        <name>FAD</name>
        <dbReference type="ChEBI" id="CHEBI:57692"/>
    </cofactor>
</comment>
<dbReference type="InterPro" id="IPR036188">
    <property type="entry name" value="FAD/NAD-bd_sf"/>
</dbReference>
<evidence type="ECO:0000256" key="2">
    <source>
        <dbReference type="ARBA" id="ARBA00010790"/>
    </source>
</evidence>
<comment type="caution">
    <text evidence="6">The sequence shown here is derived from an EMBL/GenBank/DDBJ whole genome shotgun (WGS) entry which is preliminary data.</text>
</comment>
<dbReference type="Pfam" id="PF00732">
    <property type="entry name" value="GMC_oxred_N"/>
    <property type="match status" value="1"/>
</dbReference>
<protein>
    <submittedName>
        <fullName evidence="6">Choline dehydrogenase-like flavoprotein</fullName>
    </submittedName>
</protein>
<dbReference type="PANTHER" id="PTHR11552:SF147">
    <property type="entry name" value="CHOLINE DEHYDROGENASE, MITOCHONDRIAL"/>
    <property type="match status" value="1"/>
</dbReference>
<dbReference type="AlphaFoldDB" id="A0A927MZF4"/>
<dbReference type="Gene3D" id="3.50.50.60">
    <property type="entry name" value="FAD/NAD(P)-binding domain"/>
    <property type="match status" value="1"/>
</dbReference>
<dbReference type="InterPro" id="IPR012132">
    <property type="entry name" value="GMC_OxRdtase"/>
</dbReference>
<dbReference type="Gene3D" id="3.30.410.40">
    <property type="match status" value="1"/>
</dbReference>
<dbReference type="PANTHER" id="PTHR11552">
    <property type="entry name" value="GLUCOSE-METHANOL-CHOLINE GMC OXIDOREDUCTASE"/>
    <property type="match status" value="1"/>
</dbReference>
<keyword evidence="4" id="KW-0274">FAD</keyword>
<feature type="domain" description="Glucose-methanol-choline oxidoreductase N-terminal" evidence="5">
    <location>
        <begin position="161"/>
        <end position="175"/>
    </location>
</feature>
<dbReference type="SUPFAM" id="SSF51905">
    <property type="entry name" value="FAD/NAD(P)-binding domain"/>
    <property type="match status" value="1"/>
</dbReference>
<dbReference type="GO" id="GO:0050660">
    <property type="term" value="F:flavin adenine dinucleotide binding"/>
    <property type="evidence" value="ECO:0007669"/>
    <property type="project" value="InterPro"/>
</dbReference>
<comment type="similarity">
    <text evidence="2">Belongs to the GMC oxidoreductase family.</text>
</comment>
<evidence type="ECO:0000256" key="4">
    <source>
        <dbReference type="ARBA" id="ARBA00022827"/>
    </source>
</evidence>
<evidence type="ECO:0000256" key="1">
    <source>
        <dbReference type="ARBA" id="ARBA00001974"/>
    </source>
</evidence>
<dbReference type="PROSITE" id="PS00624">
    <property type="entry name" value="GMC_OXRED_2"/>
    <property type="match status" value="1"/>
</dbReference>
<evidence type="ECO:0000259" key="5">
    <source>
        <dbReference type="PROSITE" id="PS00624"/>
    </source>
</evidence>
<dbReference type="InterPro" id="IPR000172">
    <property type="entry name" value="GMC_OxRdtase_N"/>
</dbReference>
<keyword evidence="7" id="KW-1185">Reference proteome</keyword>
<evidence type="ECO:0000256" key="3">
    <source>
        <dbReference type="ARBA" id="ARBA00022630"/>
    </source>
</evidence>
<dbReference type="Proteomes" id="UP000638648">
    <property type="component" value="Unassembled WGS sequence"/>
</dbReference>
<proteinExistence type="inferred from homology"/>
<keyword evidence="3" id="KW-0285">Flavoprotein</keyword>
<name>A0A927MZF4_9ACTN</name>
<evidence type="ECO:0000313" key="7">
    <source>
        <dbReference type="Proteomes" id="UP000638648"/>
    </source>
</evidence>